<accession>A0ABD1CJY9</accession>
<organism evidence="1 2">
    <name type="scientific">Culex pipiens pipiens</name>
    <name type="common">Northern house mosquito</name>
    <dbReference type="NCBI Taxonomy" id="38569"/>
    <lineage>
        <taxon>Eukaryota</taxon>
        <taxon>Metazoa</taxon>
        <taxon>Ecdysozoa</taxon>
        <taxon>Arthropoda</taxon>
        <taxon>Hexapoda</taxon>
        <taxon>Insecta</taxon>
        <taxon>Pterygota</taxon>
        <taxon>Neoptera</taxon>
        <taxon>Endopterygota</taxon>
        <taxon>Diptera</taxon>
        <taxon>Nematocera</taxon>
        <taxon>Culicoidea</taxon>
        <taxon>Culicidae</taxon>
        <taxon>Culicinae</taxon>
        <taxon>Culicini</taxon>
        <taxon>Culex</taxon>
        <taxon>Culex</taxon>
    </lineage>
</organism>
<evidence type="ECO:0000313" key="1">
    <source>
        <dbReference type="EMBL" id="KAL1376703.1"/>
    </source>
</evidence>
<keyword evidence="2" id="KW-1185">Reference proteome</keyword>
<name>A0ABD1CJY9_CULPP</name>
<sequence length="89" mass="9883">MCRSCTTMLLDMRHCKSVHSASMSGQESLVDTHSQSVAEMKSELTELKAEIRSNFASLKNSNSLTPTSDVPRQVKTVYTNCRTLLNTTN</sequence>
<reference evidence="1 2" key="1">
    <citation type="submission" date="2024-05" db="EMBL/GenBank/DDBJ databases">
        <title>Culex pipiens pipiens assembly and annotation.</title>
        <authorList>
            <person name="Alout H."/>
            <person name="Durand T."/>
        </authorList>
    </citation>
    <scope>NUCLEOTIDE SEQUENCE [LARGE SCALE GENOMIC DNA]</scope>
    <source>
        <strain evidence="1">HA-2024</strain>
        <tissue evidence="1">Whole body</tissue>
    </source>
</reference>
<proteinExistence type="predicted"/>
<dbReference type="Proteomes" id="UP001562425">
    <property type="component" value="Unassembled WGS sequence"/>
</dbReference>
<dbReference type="EMBL" id="JBEHCU010011461">
    <property type="protein sequence ID" value="KAL1376703.1"/>
    <property type="molecule type" value="Genomic_DNA"/>
</dbReference>
<dbReference type="AlphaFoldDB" id="A0ABD1CJY9"/>
<gene>
    <name evidence="1" type="ORF">pipiens_016740</name>
</gene>
<evidence type="ECO:0000313" key="2">
    <source>
        <dbReference type="Proteomes" id="UP001562425"/>
    </source>
</evidence>
<comment type="caution">
    <text evidence="1">The sequence shown here is derived from an EMBL/GenBank/DDBJ whole genome shotgun (WGS) entry which is preliminary data.</text>
</comment>
<protein>
    <submittedName>
        <fullName evidence="1">Uncharacterized protein</fullName>
    </submittedName>
</protein>